<dbReference type="AlphaFoldDB" id="A0A381RGP7"/>
<keyword evidence="4" id="KW-0560">Oxidoreductase</keyword>
<evidence type="ECO:0000256" key="2">
    <source>
        <dbReference type="ARBA" id="ARBA00022785"/>
    </source>
</evidence>
<sequence>MSLEITSSDLDGFENPNIELDYIIKIKIPEFTCLCPKTGQPDFATIYIKYVPDLSCIELKSLKLYIAKYRNVGAFHEAVTDQIFNHIKDAFSPRYINVRSKFNVRGGIYTEVEFQHKNKNWKPKINL</sequence>
<keyword evidence="1" id="KW-0963">Cytoplasm</keyword>
<dbReference type="GO" id="GO:0033739">
    <property type="term" value="F:preQ1 synthase activity"/>
    <property type="evidence" value="ECO:0007669"/>
    <property type="project" value="InterPro"/>
</dbReference>
<dbReference type="SUPFAM" id="SSF55620">
    <property type="entry name" value="Tetrahydrobiopterin biosynthesis enzymes-like"/>
    <property type="match status" value="1"/>
</dbReference>
<keyword evidence="2" id="KW-0671">Queuosine biosynthesis</keyword>
<dbReference type="GO" id="GO:0008616">
    <property type="term" value="P:tRNA queuosine(34) biosynthetic process"/>
    <property type="evidence" value="ECO:0007669"/>
    <property type="project" value="UniProtKB-KW"/>
</dbReference>
<dbReference type="NCBIfam" id="TIGR03139">
    <property type="entry name" value="QueF-II"/>
    <property type="match status" value="1"/>
</dbReference>
<dbReference type="InterPro" id="IPR029500">
    <property type="entry name" value="QueF"/>
</dbReference>
<reference evidence="5" key="1">
    <citation type="submission" date="2018-05" db="EMBL/GenBank/DDBJ databases">
        <authorList>
            <person name="Lanie J.A."/>
            <person name="Ng W.-L."/>
            <person name="Kazmierczak K.M."/>
            <person name="Andrzejewski T.M."/>
            <person name="Davidsen T.M."/>
            <person name="Wayne K.J."/>
            <person name="Tettelin H."/>
            <person name="Glass J.I."/>
            <person name="Rusch D."/>
            <person name="Podicherti R."/>
            <person name="Tsui H.-C.T."/>
            <person name="Winkler M.E."/>
        </authorList>
    </citation>
    <scope>NUCLEOTIDE SEQUENCE</scope>
</reference>
<accession>A0A381RGP7</accession>
<dbReference type="EMBL" id="UINC01001938">
    <property type="protein sequence ID" value="SUZ90976.1"/>
    <property type="molecule type" value="Genomic_DNA"/>
</dbReference>
<evidence type="ECO:0000313" key="5">
    <source>
        <dbReference type="EMBL" id="SUZ90976.1"/>
    </source>
</evidence>
<organism evidence="5">
    <name type="scientific">marine metagenome</name>
    <dbReference type="NCBI Taxonomy" id="408172"/>
    <lineage>
        <taxon>unclassified sequences</taxon>
        <taxon>metagenomes</taxon>
        <taxon>ecological metagenomes</taxon>
    </lineage>
</organism>
<dbReference type="InterPro" id="IPR043133">
    <property type="entry name" value="GTP-CH-I_C/QueF"/>
</dbReference>
<dbReference type="Pfam" id="PF14489">
    <property type="entry name" value="QueF"/>
    <property type="match status" value="1"/>
</dbReference>
<dbReference type="InterPro" id="IPR016856">
    <property type="entry name" value="QueF_type1"/>
</dbReference>
<evidence type="ECO:0000256" key="1">
    <source>
        <dbReference type="ARBA" id="ARBA00022490"/>
    </source>
</evidence>
<dbReference type="GO" id="GO:0005737">
    <property type="term" value="C:cytoplasm"/>
    <property type="evidence" value="ECO:0007669"/>
    <property type="project" value="InterPro"/>
</dbReference>
<keyword evidence="3" id="KW-0521">NADP</keyword>
<gene>
    <name evidence="5" type="ORF">METZ01_LOCUS43830</name>
</gene>
<evidence type="ECO:0000256" key="3">
    <source>
        <dbReference type="ARBA" id="ARBA00022857"/>
    </source>
</evidence>
<dbReference type="PANTHER" id="PTHR34354:SF1">
    <property type="entry name" value="NADPH-DEPENDENT 7-CYANO-7-DEAZAGUANINE REDUCTASE"/>
    <property type="match status" value="1"/>
</dbReference>
<name>A0A381RGP7_9ZZZZ</name>
<proteinExistence type="inferred from homology"/>
<dbReference type="PANTHER" id="PTHR34354">
    <property type="entry name" value="NADPH-DEPENDENT 7-CYANO-7-DEAZAGUANINE REDUCTASE"/>
    <property type="match status" value="1"/>
</dbReference>
<dbReference type="PIRSF" id="PIRSF027377">
    <property type="entry name" value="Nitrile_oxidored_QueF"/>
    <property type="match status" value="1"/>
</dbReference>
<dbReference type="InterPro" id="IPR050084">
    <property type="entry name" value="NADPH_dep_7-cyano-7-deazaG_red"/>
</dbReference>
<evidence type="ECO:0000256" key="4">
    <source>
        <dbReference type="ARBA" id="ARBA00023002"/>
    </source>
</evidence>
<dbReference type="HAMAP" id="MF_00818">
    <property type="entry name" value="QueF_type1"/>
    <property type="match status" value="1"/>
</dbReference>
<protein>
    <recommendedName>
        <fullName evidence="6">NADPH-dependent 7-cyano-7-deazaguanine reductase N-terminal domain-containing protein</fullName>
    </recommendedName>
</protein>
<dbReference type="Gene3D" id="3.30.1130.10">
    <property type="match status" value="1"/>
</dbReference>
<evidence type="ECO:0008006" key="6">
    <source>
        <dbReference type="Google" id="ProtNLM"/>
    </source>
</evidence>